<dbReference type="EMBL" id="CP086718">
    <property type="protein sequence ID" value="WOO83567.1"/>
    <property type="molecule type" value="Genomic_DNA"/>
</dbReference>
<dbReference type="GO" id="GO:0004525">
    <property type="term" value="F:ribonuclease III activity"/>
    <property type="evidence" value="ECO:0007669"/>
    <property type="project" value="InterPro"/>
</dbReference>
<sequence>MTPQSPQSPSPRIVSPATRASLPPKPAAVASSLVAAAGRATDEVFVPCAGLLAVLGDPAWARAGGKRKRAGEGGEEGAGGGGGDDESEEGEEGDDADADDHDHDDTAEHLDLVSAPRVAMTRPTANLPLAPHYTSGALLPAPIPSKRAKRRRGTRAGLLPAERLPPMPLPPLPPILDAELEARVFTHSSWIDGTRGARASFEEEQDAAHYEKLEHVGDAVLGMVVTAWLHELKPGFPCGTATKLKSHLVSNTTLSHLSGLYGFPQRMRADARLAPVLRAQTDVRAALFEAYVAAVLFSYPPHARNTGLAVLSGWLREMYDPLFDFFYAHMRREHAVHVAAVAAVDGLVHAASDPAELERIDAMSEGMALLVGTYARSRDRVASYEVVRSETNVGALWSVKCLIDGVEMGEATRAVKNRARNAAAWEAAVRLGLTVGSGADTTF</sequence>
<dbReference type="GeneID" id="87810259"/>
<dbReference type="Pfam" id="PF00636">
    <property type="entry name" value="Ribonuclease_3"/>
    <property type="match status" value="1"/>
</dbReference>
<dbReference type="RefSeq" id="XP_062629593.1">
    <property type="nucleotide sequence ID" value="XM_062773609.1"/>
</dbReference>
<keyword evidence="1" id="KW-0378">Hydrolase</keyword>
<feature type="region of interest" description="Disordered" evidence="2">
    <location>
        <begin position="1"/>
        <end position="32"/>
    </location>
</feature>
<evidence type="ECO:0000313" key="5">
    <source>
        <dbReference type="Proteomes" id="UP000827549"/>
    </source>
</evidence>
<evidence type="ECO:0000256" key="2">
    <source>
        <dbReference type="SAM" id="MobiDB-lite"/>
    </source>
</evidence>
<dbReference type="SMART" id="SM00535">
    <property type="entry name" value="RIBOc"/>
    <property type="match status" value="1"/>
</dbReference>
<feature type="domain" description="RNase III" evidence="3">
    <location>
        <begin position="179"/>
        <end position="328"/>
    </location>
</feature>
<proteinExistence type="predicted"/>
<evidence type="ECO:0000256" key="1">
    <source>
        <dbReference type="ARBA" id="ARBA00022801"/>
    </source>
</evidence>
<dbReference type="InterPro" id="IPR000999">
    <property type="entry name" value="RNase_III_dom"/>
</dbReference>
<dbReference type="PANTHER" id="PTHR14950:SF37">
    <property type="entry name" value="ENDORIBONUCLEASE DICER"/>
    <property type="match status" value="1"/>
</dbReference>
<dbReference type="AlphaFoldDB" id="A0AAF0YCS1"/>
<dbReference type="CDD" id="cd00593">
    <property type="entry name" value="RIBOc"/>
    <property type="match status" value="1"/>
</dbReference>
<evidence type="ECO:0000313" key="4">
    <source>
        <dbReference type="EMBL" id="WOO83567.1"/>
    </source>
</evidence>
<dbReference type="PANTHER" id="PTHR14950">
    <property type="entry name" value="DICER-RELATED"/>
    <property type="match status" value="1"/>
</dbReference>
<dbReference type="InterPro" id="IPR036389">
    <property type="entry name" value="RNase_III_sf"/>
</dbReference>
<dbReference type="GO" id="GO:0006396">
    <property type="term" value="P:RNA processing"/>
    <property type="evidence" value="ECO:0007669"/>
    <property type="project" value="InterPro"/>
</dbReference>
<gene>
    <name evidence="4" type="primary">RNT1</name>
    <name evidence="4" type="ORF">LOC62_05G007085</name>
</gene>
<reference evidence="4" key="1">
    <citation type="submission" date="2023-10" db="EMBL/GenBank/DDBJ databases">
        <authorList>
            <person name="Noh H."/>
        </authorList>
    </citation>
    <scope>NUCLEOTIDE SEQUENCE</scope>
    <source>
        <strain evidence="4">DUCC4014</strain>
    </source>
</reference>
<dbReference type="Proteomes" id="UP000827549">
    <property type="component" value="Chromosome 5"/>
</dbReference>
<name>A0AAF0YCS1_9TREE</name>
<protein>
    <submittedName>
        <fullName evidence="4">Ribonuclease 3</fullName>
    </submittedName>
</protein>
<dbReference type="SUPFAM" id="SSF69065">
    <property type="entry name" value="RNase III domain-like"/>
    <property type="match status" value="1"/>
</dbReference>
<feature type="region of interest" description="Disordered" evidence="2">
    <location>
        <begin position="59"/>
        <end position="104"/>
    </location>
</feature>
<organism evidence="4 5">
    <name type="scientific">Vanrija pseudolonga</name>
    <dbReference type="NCBI Taxonomy" id="143232"/>
    <lineage>
        <taxon>Eukaryota</taxon>
        <taxon>Fungi</taxon>
        <taxon>Dikarya</taxon>
        <taxon>Basidiomycota</taxon>
        <taxon>Agaricomycotina</taxon>
        <taxon>Tremellomycetes</taxon>
        <taxon>Trichosporonales</taxon>
        <taxon>Trichosporonaceae</taxon>
        <taxon>Vanrija</taxon>
    </lineage>
</organism>
<keyword evidence="5" id="KW-1185">Reference proteome</keyword>
<feature type="compositionally biased region" description="Acidic residues" evidence="2">
    <location>
        <begin position="83"/>
        <end position="99"/>
    </location>
</feature>
<evidence type="ECO:0000259" key="3">
    <source>
        <dbReference type="SMART" id="SM00535"/>
    </source>
</evidence>
<dbReference type="Gene3D" id="1.10.1520.10">
    <property type="entry name" value="Ribonuclease III domain"/>
    <property type="match status" value="1"/>
</dbReference>
<accession>A0AAF0YCS1</accession>